<dbReference type="Gene3D" id="3.40.50.11320">
    <property type="match status" value="1"/>
</dbReference>
<proteinExistence type="inferred from homology"/>
<comment type="similarity">
    <text evidence="1">Belongs to the peptidase S10 family.</text>
</comment>
<feature type="signal peptide" evidence="2">
    <location>
        <begin position="1"/>
        <end position="20"/>
    </location>
</feature>
<evidence type="ECO:0000256" key="2">
    <source>
        <dbReference type="SAM" id="SignalP"/>
    </source>
</evidence>
<feature type="non-terminal residue" evidence="3">
    <location>
        <position position="108"/>
    </location>
</feature>
<dbReference type="InterPro" id="IPR029058">
    <property type="entry name" value="AB_hydrolase_fold"/>
</dbReference>
<dbReference type="GO" id="GO:0004185">
    <property type="term" value="F:serine-type carboxypeptidase activity"/>
    <property type="evidence" value="ECO:0007669"/>
    <property type="project" value="InterPro"/>
</dbReference>
<comment type="caution">
    <text evidence="3">The sequence shown here is derived from an EMBL/GenBank/DDBJ whole genome shotgun (WGS) entry which is preliminary data.</text>
</comment>
<protein>
    <submittedName>
        <fullName evidence="3">Uncharacterized protein</fullName>
    </submittedName>
</protein>
<dbReference type="InterPro" id="IPR001563">
    <property type="entry name" value="Peptidase_S10"/>
</dbReference>
<dbReference type="AlphaFoldDB" id="A0A843W2Z6"/>
<evidence type="ECO:0000256" key="1">
    <source>
        <dbReference type="ARBA" id="ARBA00009431"/>
    </source>
</evidence>
<sequence length="108" mass="12549">MVSLPILLGFHFVVIYGLFALHNGDHDSVAPFVGTQEWIRSLNFSIVDYWWSWFVDGKGVGYTRSYSNNLTFATVKKYYLAVSHEMSYSYHTAPEYLPKECLAMLPRW</sequence>
<keyword evidence="4" id="KW-1185">Reference proteome</keyword>
<dbReference type="SUPFAM" id="SSF53474">
    <property type="entry name" value="alpha/beta-Hydrolases"/>
    <property type="match status" value="1"/>
</dbReference>
<dbReference type="OrthoDB" id="1912352at2759"/>
<name>A0A843W2Z6_COLES</name>
<evidence type="ECO:0000313" key="4">
    <source>
        <dbReference type="Proteomes" id="UP000652761"/>
    </source>
</evidence>
<dbReference type="GO" id="GO:0006508">
    <property type="term" value="P:proteolysis"/>
    <property type="evidence" value="ECO:0007669"/>
    <property type="project" value="InterPro"/>
</dbReference>
<gene>
    <name evidence="3" type="ORF">Taro_032129</name>
</gene>
<dbReference type="Proteomes" id="UP000652761">
    <property type="component" value="Unassembled WGS sequence"/>
</dbReference>
<dbReference type="EMBL" id="NMUH01002345">
    <property type="protein sequence ID" value="MQL99404.1"/>
    <property type="molecule type" value="Genomic_DNA"/>
</dbReference>
<feature type="chain" id="PRO_5033021647" evidence="2">
    <location>
        <begin position="21"/>
        <end position="108"/>
    </location>
</feature>
<evidence type="ECO:0000313" key="3">
    <source>
        <dbReference type="EMBL" id="MQL99404.1"/>
    </source>
</evidence>
<dbReference type="Pfam" id="PF00450">
    <property type="entry name" value="Peptidase_S10"/>
    <property type="match status" value="1"/>
</dbReference>
<accession>A0A843W2Z6</accession>
<organism evidence="3 4">
    <name type="scientific">Colocasia esculenta</name>
    <name type="common">Wild taro</name>
    <name type="synonym">Arum esculentum</name>
    <dbReference type="NCBI Taxonomy" id="4460"/>
    <lineage>
        <taxon>Eukaryota</taxon>
        <taxon>Viridiplantae</taxon>
        <taxon>Streptophyta</taxon>
        <taxon>Embryophyta</taxon>
        <taxon>Tracheophyta</taxon>
        <taxon>Spermatophyta</taxon>
        <taxon>Magnoliopsida</taxon>
        <taxon>Liliopsida</taxon>
        <taxon>Araceae</taxon>
        <taxon>Aroideae</taxon>
        <taxon>Colocasieae</taxon>
        <taxon>Colocasia</taxon>
    </lineage>
</organism>
<keyword evidence="2" id="KW-0732">Signal</keyword>
<reference evidence="3" key="1">
    <citation type="submission" date="2017-07" db="EMBL/GenBank/DDBJ databases">
        <title>Taro Niue Genome Assembly and Annotation.</title>
        <authorList>
            <person name="Atibalentja N."/>
            <person name="Keating K."/>
            <person name="Fields C.J."/>
        </authorList>
    </citation>
    <scope>NUCLEOTIDE SEQUENCE</scope>
    <source>
        <strain evidence="3">Niue_2</strain>
        <tissue evidence="3">Leaf</tissue>
    </source>
</reference>